<dbReference type="InterPro" id="IPR044742">
    <property type="entry name" value="DEAD/DEAH_RhlB"/>
</dbReference>
<dbReference type="InterPro" id="IPR011545">
    <property type="entry name" value="DEAD/DEAH_box_helicase_dom"/>
</dbReference>
<dbReference type="PROSITE" id="PS00039">
    <property type="entry name" value="DEAD_ATP_HELICASE"/>
    <property type="match status" value="1"/>
</dbReference>
<evidence type="ECO:0000313" key="9">
    <source>
        <dbReference type="EMBL" id="KAK3246737.1"/>
    </source>
</evidence>
<sequence length="375" mass="41501">MVSITGGTSAKLQTSSLDPPPHVLIGTPGRILDHLDRGNLILGQLNALVIDEADRLYDMNFGEQLEDIIRALPRKRQSLLFSATLSPSIRDLARDTLKEDSTFVGVVDSAIPDTVTHYALRVSTCDRNERFSNEKYDKLLSLVRALCEGGEPGIIFCNTRDRTDEVSQALHREGLEVATLHGGMEQTDRSKSLTKLRCGTVHVLVATDVAARGLDIDSLSFVVHMELPGELTTFLHRCGRIGRAGRVGASYLLADEQQEDELVQWRSDPGLEGDLPDLEWLSDAEAPQPAHSTITSPQFKLLVILAGKKDKLRKGDIIGGICGETNLRGEQIGNIEILPNATYVAIPYEEARRIVDQLNNARIKKKRRRVHLVKY</sequence>
<dbReference type="CDD" id="cd00268">
    <property type="entry name" value="DEADc"/>
    <property type="match status" value="1"/>
</dbReference>
<evidence type="ECO:0000256" key="2">
    <source>
        <dbReference type="ARBA" id="ARBA00022741"/>
    </source>
</evidence>
<evidence type="ECO:0000256" key="6">
    <source>
        <dbReference type="RuleBase" id="RU000492"/>
    </source>
</evidence>
<dbReference type="Gene3D" id="3.30.70.330">
    <property type="match status" value="1"/>
</dbReference>
<comment type="similarity">
    <text evidence="1">Belongs to the DEAD box helicase family. DDX21/DDX50 subfamily.</text>
</comment>
<dbReference type="PANTHER" id="PTHR47959:SF1">
    <property type="entry name" value="ATP-DEPENDENT RNA HELICASE DBPA"/>
    <property type="match status" value="1"/>
</dbReference>
<evidence type="ECO:0000256" key="4">
    <source>
        <dbReference type="ARBA" id="ARBA00022806"/>
    </source>
</evidence>
<dbReference type="InterPro" id="IPR001650">
    <property type="entry name" value="Helicase_C-like"/>
</dbReference>
<dbReference type="Pfam" id="PF00271">
    <property type="entry name" value="Helicase_C"/>
    <property type="match status" value="1"/>
</dbReference>
<evidence type="ECO:0000313" key="10">
    <source>
        <dbReference type="Proteomes" id="UP001190700"/>
    </source>
</evidence>
<dbReference type="PROSITE" id="PS51192">
    <property type="entry name" value="HELICASE_ATP_BIND_1"/>
    <property type="match status" value="1"/>
</dbReference>
<dbReference type="InterPro" id="IPR027417">
    <property type="entry name" value="P-loop_NTPase"/>
</dbReference>
<dbReference type="GO" id="GO:0005524">
    <property type="term" value="F:ATP binding"/>
    <property type="evidence" value="ECO:0007669"/>
    <property type="project" value="UniProtKB-KW"/>
</dbReference>
<dbReference type="InterPro" id="IPR000629">
    <property type="entry name" value="RNA-helicase_DEAD-box_CS"/>
</dbReference>
<evidence type="ECO:0000259" key="8">
    <source>
        <dbReference type="PROSITE" id="PS51194"/>
    </source>
</evidence>
<protein>
    <submittedName>
        <fullName evidence="9">Uncharacterized protein</fullName>
    </submittedName>
</protein>
<dbReference type="GO" id="GO:0003724">
    <property type="term" value="F:RNA helicase activity"/>
    <property type="evidence" value="ECO:0007669"/>
    <property type="project" value="TreeGrafter"/>
</dbReference>
<accession>A0AAE0C1K3</accession>
<keyword evidence="2 6" id="KW-0547">Nucleotide-binding</keyword>
<feature type="domain" description="Helicase C-terminal" evidence="8">
    <location>
        <begin position="138"/>
        <end position="282"/>
    </location>
</feature>
<keyword evidence="4 6" id="KW-0347">Helicase</keyword>
<dbReference type="GO" id="GO:0016787">
    <property type="term" value="F:hydrolase activity"/>
    <property type="evidence" value="ECO:0007669"/>
    <property type="project" value="UniProtKB-KW"/>
</dbReference>
<dbReference type="InterPro" id="IPR050079">
    <property type="entry name" value="DEAD_box_RNA_helicase"/>
</dbReference>
<dbReference type="CDD" id="cd18787">
    <property type="entry name" value="SF2_C_DEAD"/>
    <property type="match status" value="1"/>
</dbReference>
<keyword evidence="3 6" id="KW-0378">Hydrolase</keyword>
<dbReference type="Pfam" id="PF03880">
    <property type="entry name" value="DbpA"/>
    <property type="match status" value="1"/>
</dbReference>
<dbReference type="SUPFAM" id="SSF52540">
    <property type="entry name" value="P-loop containing nucleoside triphosphate hydrolases"/>
    <property type="match status" value="1"/>
</dbReference>
<dbReference type="InterPro" id="IPR012677">
    <property type="entry name" value="Nucleotide-bd_a/b_plait_sf"/>
</dbReference>
<comment type="caution">
    <text evidence="9">The sequence shown here is derived from an EMBL/GenBank/DDBJ whole genome shotgun (WGS) entry which is preliminary data.</text>
</comment>
<dbReference type="EMBL" id="LGRX02029533">
    <property type="protein sequence ID" value="KAK3246737.1"/>
    <property type="molecule type" value="Genomic_DNA"/>
</dbReference>
<dbReference type="GO" id="GO:0005829">
    <property type="term" value="C:cytosol"/>
    <property type="evidence" value="ECO:0007669"/>
    <property type="project" value="TreeGrafter"/>
</dbReference>
<dbReference type="GO" id="GO:0003676">
    <property type="term" value="F:nucleic acid binding"/>
    <property type="evidence" value="ECO:0007669"/>
    <property type="project" value="InterPro"/>
</dbReference>
<evidence type="ECO:0000256" key="1">
    <source>
        <dbReference type="ARBA" id="ARBA00006517"/>
    </source>
</evidence>
<name>A0AAE0C1K3_9CHLO</name>
<dbReference type="Proteomes" id="UP001190700">
    <property type="component" value="Unassembled WGS sequence"/>
</dbReference>
<keyword evidence="5 6" id="KW-0067">ATP-binding</keyword>
<evidence type="ECO:0000259" key="7">
    <source>
        <dbReference type="PROSITE" id="PS51192"/>
    </source>
</evidence>
<dbReference type="Gene3D" id="3.40.50.300">
    <property type="entry name" value="P-loop containing nucleotide triphosphate hydrolases"/>
    <property type="match status" value="2"/>
</dbReference>
<gene>
    <name evidence="9" type="ORF">CYMTET_43743</name>
</gene>
<dbReference type="Pfam" id="PF00270">
    <property type="entry name" value="DEAD"/>
    <property type="match status" value="1"/>
</dbReference>
<dbReference type="AlphaFoldDB" id="A0AAE0C1K3"/>
<organism evidence="9 10">
    <name type="scientific">Cymbomonas tetramitiformis</name>
    <dbReference type="NCBI Taxonomy" id="36881"/>
    <lineage>
        <taxon>Eukaryota</taxon>
        <taxon>Viridiplantae</taxon>
        <taxon>Chlorophyta</taxon>
        <taxon>Pyramimonadophyceae</taxon>
        <taxon>Pyramimonadales</taxon>
        <taxon>Pyramimonadaceae</taxon>
        <taxon>Cymbomonas</taxon>
    </lineage>
</organism>
<dbReference type="SMART" id="SM00490">
    <property type="entry name" value="HELICc"/>
    <property type="match status" value="1"/>
</dbReference>
<evidence type="ECO:0000256" key="3">
    <source>
        <dbReference type="ARBA" id="ARBA00022801"/>
    </source>
</evidence>
<dbReference type="InterPro" id="IPR014001">
    <property type="entry name" value="Helicase_ATP-bd"/>
</dbReference>
<proteinExistence type="inferred from homology"/>
<feature type="domain" description="Helicase ATP-binding" evidence="7">
    <location>
        <begin position="1"/>
        <end position="103"/>
    </location>
</feature>
<evidence type="ECO:0000256" key="5">
    <source>
        <dbReference type="ARBA" id="ARBA00022840"/>
    </source>
</evidence>
<dbReference type="PANTHER" id="PTHR47959">
    <property type="entry name" value="ATP-DEPENDENT RNA HELICASE RHLE-RELATED"/>
    <property type="match status" value="1"/>
</dbReference>
<reference evidence="9 10" key="1">
    <citation type="journal article" date="2015" name="Genome Biol. Evol.">
        <title>Comparative Genomics of a Bacterivorous Green Alga Reveals Evolutionary Causalities and Consequences of Phago-Mixotrophic Mode of Nutrition.</title>
        <authorList>
            <person name="Burns J.A."/>
            <person name="Paasch A."/>
            <person name="Narechania A."/>
            <person name="Kim E."/>
        </authorList>
    </citation>
    <scope>NUCLEOTIDE SEQUENCE [LARGE SCALE GENOMIC DNA]</scope>
    <source>
        <strain evidence="9 10">PLY_AMNH</strain>
    </source>
</reference>
<dbReference type="PROSITE" id="PS51194">
    <property type="entry name" value="HELICASE_CTER"/>
    <property type="match status" value="1"/>
</dbReference>
<keyword evidence="10" id="KW-1185">Reference proteome</keyword>
<dbReference type="InterPro" id="IPR005580">
    <property type="entry name" value="DbpA/CsdA_RNA-bd_dom"/>
</dbReference>